<accession>C4JVU3</accession>
<evidence type="ECO:0000313" key="2">
    <source>
        <dbReference type="EMBL" id="EEP81820.1"/>
    </source>
</evidence>
<dbReference type="EMBL" id="CH476618">
    <property type="protein sequence ID" value="EEP81820.1"/>
    <property type="molecule type" value="Genomic_DNA"/>
</dbReference>
<keyword evidence="3" id="KW-1185">Reference proteome</keyword>
<dbReference type="AlphaFoldDB" id="C4JVU3"/>
<gene>
    <name evidence="2" type="ORF">UREG_06685</name>
</gene>
<dbReference type="Proteomes" id="UP000002058">
    <property type="component" value="Unassembled WGS sequence"/>
</dbReference>
<dbReference type="GeneID" id="8444092"/>
<evidence type="ECO:0000256" key="1">
    <source>
        <dbReference type="SAM" id="MobiDB-lite"/>
    </source>
</evidence>
<dbReference type="RefSeq" id="XP_002583718.1">
    <property type="nucleotide sequence ID" value="XM_002583672.1"/>
</dbReference>
<organism evidence="2 3">
    <name type="scientific">Uncinocarpus reesii (strain UAMH 1704)</name>
    <dbReference type="NCBI Taxonomy" id="336963"/>
    <lineage>
        <taxon>Eukaryota</taxon>
        <taxon>Fungi</taxon>
        <taxon>Dikarya</taxon>
        <taxon>Ascomycota</taxon>
        <taxon>Pezizomycotina</taxon>
        <taxon>Eurotiomycetes</taxon>
        <taxon>Eurotiomycetidae</taxon>
        <taxon>Onygenales</taxon>
        <taxon>Onygenaceae</taxon>
        <taxon>Uncinocarpus</taxon>
    </lineage>
</organism>
<proteinExistence type="predicted"/>
<reference evidence="3" key="1">
    <citation type="journal article" date="2009" name="Genome Res.">
        <title>Comparative genomic analyses of the human fungal pathogens Coccidioides and their relatives.</title>
        <authorList>
            <person name="Sharpton T.J."/>
            <person name="Stajich J.E."/>
            <person name="Rounsley S.D."/>
            <person name="Gardner M.J."/>
            <person name="Wortman J.R."/>
            <person name="Jordar V.S."/>
            <person name="Maiti R."/>
            <person name="Kodira C.D."/>
            <person name="Neafsey D.E."/>
            <person name="Zeng Q."/>
            <person name="Hung C.-Y."/>
            <person name="McMahan C."/>
            <person name="Muszewska A."/>
            <person name="Grynberg M."/>
            <person name="Mandel M.A."/>
            <person name="Kellner E.M."/>
            <person name="Barker B.M."/>
            <person name="Galgiani J.N."/>
            <person name="Orbach M.J."/>
            <person name="Kirkland T.N."/>
            <person name="Cole G.T."/>
            <person name="Henn M.R."/>
            <person name="Birren B.W."/>
            <person name="Taylor J.W."/>
        </authorList>
    </citation>
    <scope>NUCLEOTIDE SEQUENCE [LARGE SCALE GENOMIC DNA]</scope>
    <source>
        <strain evidence="3">UAMH 1704</strain>
    </source>
</reference>
<protein>
    <submittedName>
        <fullName evidence="2">Uncharacterized protein</fullName>
    </submittedName>
</protein>
<dbReference type="VEuPathDB" id="FungiDB:UREG_06685"/>
<feature type="region of interest" description="Disordered" evidence="1">
    <location>
        <begin position="1"/>
        <end position="20"/>
    </location>
</feature>
<dbReference type="HOGENOM" id="CLU_2607811_0_0_1"/>
<dbReference type="KEGG" id="ure:UREG_06685"/>
<name>C4JVU3_UNCRE</name>
<sequence>MPPPNNNTVKFRDTNQKQARSSTTAYHAFLHVLSKNMEVAAINIGPLDSLAHFQAKAGLSLVGIIPHWWFPQLETFAED</sequence>
<dbReference type="InParanoid" id="C4JVU3"/>
<evidence type="ECO:0000313" key="3">
    <source>
        <dbReference type="Proteomes" id="UP000002058"/>
    </source>
</evidence>